<dbReference type="Proteomes" id="UP001166286">
    <property type="component" value="Unassembled WGS sequence"/>
</dbReference>
<accession>A0AA39U3H9</accession>
<name>A0AA39U3H9_9LECA</name>
<protein>
    <submittedName>
        <fullName evidence="1">Uncharacterized protein</fullName>
    </submittedName>
</protein>
<reference evidence="1" key="1">
    <citation type="submission" date="2023-03" db="EMBL/GenBank/DDBJ databases">
        <title>Complete genome of Cladonia borealis.</title>
        <authorList>
            <person name="Park H."/>
        </authorList>
    </citation>
    <scope>NUCLEOTIDE SEQUENCE</scope>
    <source>
        <strain evidence="1">ANT050790</strain>
    </source>
</reference>
<dbReference type="AlphaFoldDB" id="A0AA39U3H9"/>
<proteinExistence type="predicted"/>
<sequence>MSFNDPNDHEAQVKGMSISMLEEKKNKCVRQMVFGGTSGALSLGYMLFSKGTKAEKFAALGVAVVSAPSGFDHVEEYNTITHEMAERGVEVRHRKRDIVPSAGLSVAANLAALGAKRVAKSVVKSTGFL</sequence>
<organism evidence="1 2">
    <name type="scientific">Cladonia borealis</name>
    <dbReference type="NCBI Taxonomy" id="184061"/>
    <lineage>
        <taxon>Eukaryota</taxon>
        <taxon>Fungi</taxon>
        <taxon>Dikarya</taxon>
        <taxon>Ascomycota</taxon>
        <taxon>Pezizomycotina</taxon>
        <taxon>Lecanoromycetes</taxon>
        <taxon>OSLEUM clade</taxon>
        <taxon>Lecanoromycetidae</taxon>
        <taxon>Lecanorales</taxon>
        <taxon>Lecanorineae</taxon>
        <taxon>Cladoniaceae</taxon>
        <taxon>Cladonia</taxon>
    </lineage>
</organism>
<dbReference type="EMBL" id="JAFEKC020000026">
    <property type="protein sequence ID" value="KAK0506981.1"/>
    <property type="molecule type" value="Genomic_DNA"/>
</dbReference>
<evidence type="ECO:0000313" key="2">
    <source>
        <dbReference type="Proteomes" id="UP001166286"/>
    </source>
</evidence>
<keyword evidence="2" id="KW-1185">Reference proteome</keyword>
<gene>
    <name evidence="1" type="ORF">JMJ35_010681</name>
</gene>
<evidence type="ECO:0000313" key="1">
    <source>
        <dbReference type="EMBL" id="KAK0506981.1"/>
    </source>
</evidence>
<comment type="caution">
    <text evidence="1">The sequence shown here is derived from an EMBL/GenBank/DDBJ whole genome shotgun (WGS) entry which is preliminary data.</text>
</comment>